<comment type="caution">
    <text evidence="2">The sequence shown here is derived from an EMBL/GenBank/DDBJ whole genome shotgun (WGS) entry which is preliminary data.</text>
</comment>
<feature type="compositionally biased region" description="Low complexity" evidence="1">
    <location>
        <begin position="98"/>
        <end position="109"/>
    </location>
</feature>
<feature type="compositionally biased region" description="Pro residues" evidence="1">
    <location>
        <begin position="110"/>
        <end position="122"/>
    </location>
</feature>
<reference evidence="2" key="1">
    <citation type="submission" date="2023-02" db="EMBL/GenBank/DDBJ databases">
        <title>Colletotrichum kahawae CIFC_Que2 genome sequencing and assembly.</title>
        <authorList>
            <person name="Baroncelli R."/>
        </authorList>
    </citation>
    <scope>NUCLEOTIDE SEQUENCE</scope>
    <source>
        <strain evidence="2">CIFC_Que2</strain>
    </source>
</reference>
<feature type="compositionally biased region" description="Low complexity" evidence="1">
    <location>
        <begin position="124"/>
        <end position="137"/>
    </location>
</feature>
<evidence type="ECO:0000313" key="3">
    <source>
        <dbReference type="Proteomes" id="UP001281614"/>
    </source>
</evidence>
<feature type="compositionally biased region" description="Low complexity" evidence="1">
    <location>
        <begin position="53"/>
        <end position="63"/>
    </location>
</feature>
<accession>A0AAE0D0M0</accession>
<protein>
    <submittedName>
        <fullName evidence="2">Uncharacterized protein</fullName>
    </submittedName>
</protein>
<dbReference type="EMBL" id="VYYT01000467">
    <property type="protein sequence ID" value="KAK2734433.1"/>
    <property type="molecule type" value="Genomic_DNA"/>
</dbReference>
<gene>
    <name evidence="2" type="ORF">CKAH01_08106</name>
</gene>
<evidence type="ECO:0000313" key="2">
    <source>
        <dbReference type="EMBL" id="KAK2734433.1"/>
    </source>
</evidence>
<feature type="region of interest" description="Disordered" evidence="1">
    <location>
        <begin position="1"/>
        <end position="162"/>
    </location>
</feature>
<organism evidence="2 3">
    <name type="scientific">Colletotrichum kahawae</name>
    <name type="common">Coffee berry disease fungus</name>
    <dbReference type="NCBI Taxonomy" id="34407"/>
    <lineage>
        <taxon>Eukaryota</taxon>
        <taxon>Fungi</taxon>
        <taxon>Dikarya</taxon>
        <taxon>Ascomycota</taxon>
        <taxon>Pezizomycotina</taxon>
        <taxon>Sordariomycetes</taxon>
        <taxon>Hypocreomycetidae</taxon>
        <taxon>Glomerellales</taxon>
        <taxon>Glomerellaceae</taxon>
        <taxon>Colletotrichum</taxon>
        <taxon>Colletotrichum gloeosporioides species complex</taxon>
    </lineage>
</organism>
<dbReference type="Proteomes" id="UP001281614">
    <property type="component" value="Unassembled WGS sequence"/>
</dbReference>
<dbReference type="AlphaFoldDB" id="A0AAE0D0M0"/>
<evidence type="ECO:0000256" key="1">
    <source>
        <dbReference type="SAM" id="MobiDB-lite"/>
    </source>
</evidence>
<sequence length="292" mass="31238">MMAPGITFKNPFTGSTHKTGRVAPEEGEGEAAADALSSPSRRRLALTGDKSTGASSGRLSPRSGRGDKSAEKEPQKEYEKGESSRMAVERVEKERAKAGSSSASASAPAPLMPPAPLIPPVPTQQKQQQQQGSPKGSPKGRRRGTLAESDAGDDGGGEVLSGVTTLAGSFADGSSFLEVKGRGKEECVEGQQQQQQRDQDGTRTEGIEEEEGEEDHRLASSSPPPPSCHKRHVIKGAFVAVGKALTFKKNKGKGRAGECALDCYLRQSRSWEVVRNKVKFPEAWWRAGWLKK</sequence>
<feature type="compositionally biased region" description="Basic and acidic residues" evidence="1">
    <location>
        <begin position="64"/>
        <end position="97"/>
    </location>
</feature>
<name>A0AAE0D0M0_COLKA</name>
<keyword evidence="3" id="KW-1185">Reference proteome</keyword>
<feature type="region of interest" description="Disordered" evidence="1">
    <location>
        <begin position="181"/>
        <end position="230"/>
    </location>
</feature>
<feature type="compositionally biased region" description="Basic and acidic residues" evidence="1">
    <location>
        <begin position="197"/>
        <end position="206"/>
    </location>
</feature>
<proteinExistence type="predicted"/>